<dbReference type="EMBL" id="HACG01032481">
    <property type="protein sequence ID" value="CEK79346.1"/>
    <property type="molecule type" value="Transcribed_RNA"/>
</dbReference>
<organism evidence="3">
    <name type="scientific">Arion vulgaris</name>
    <dbReference type="NCBI Taxonomy" id="1028688"/>
    <lineage>
        <taxon>Eukaryota</taxon>
        <taxon>Metazoa</taxon>
        <taxon>Spiralia</taxon>
        <taxon>Lophotrochozoa</taxon>
        <taxon>Mollusca</taxon>
        <taxon>Gastropoda</taxon>
        <taxon>Heterobranchia</taxon>
        <taxon>Euthyneura</taxon>
        <taxon>Panpulmonata</taxon>
        <taxon>Eupulmonata</taxon>
        <taxon>Stylommatophora</taxon>
        <taxon>Helicina</taxon>
        <taxon>Arionoidea</taxon>
        <taxon>Arionidae</taxon>
        <taxon>Arion</taxon>
    </lineage>
</organism>
<feature type="compositionally biased region" description="Polar residues" evidence="1">
    <location>
        <begin position="39"/>
        <end position="48"/>
    </location>
</feature>
<protein>
    <submittedName>
        <fullName evidence="3">Uncharacterized protein</fullName>
    </submittedName>
</protein>
<evidence type="ECO:0000256" key="1">
    <source>
        <dbReference type="SAM" id="MobiDB-lite"/>
    </source>
</evidence>
<evidence type="ECO:0000313" key="2">
    <source>
        <dbReference type="EMBL" id="CEK79345.1"/>
    </source>
</evidence>
<evidence type="ECO:0000313" key="3">
    <source>
        <dbReference type="EMBL" id="CEK79346.1"/>
    </source>
</evidence>
<reference evidence="3" key="1">
    <citation type="submission" date="2014-12" db="EMBL/GenBank/DDBJ databases">
        <title>Insight into the proteome of Arion vulgaris.</title>
        <authorList>
            <person name="Aradska J."/>
            <person name="Bulat T."/>
            <person name="Smidak R."/>
            <person name="Sarate P."/>
            <person name="Gangsoo J."/>
            <person name="Sialana F."/>
            <person name="Bilban M."/>
            <person name="Lubec G."/>
        </authorList>
    </citation>
    <scope>NUCLEOTIDE SEQUENCE</scope>
    <source>
        <tissue evidence="3">Skin</tissue>
    </source>
</reference>
<accession>A0A0B7AH24</accession>
<feature type="region of interest" description="Disordered" evidence="1">
    <location>
        <begin position="38"/>
        <end position="57"/>
    </location>
</feature>
<name>A0A0B7AH24_9EUPU</name>
<dbReference type="EMBL" id="HACG01032480">
    <property type="protein sequence ID" value="CEK79345.1"/>
    <property type="molecule type" value="Transcribed_RNA"/>
</dbReference>
<dbReference type="AlphaFoldDB" id="A0A0B7AH24"/>
<sequence>MMGYPRSGFSFFLLMVVNPNKNRVKTKCAGIQVCRHKTGTTSSHSKAQITYRPQRLV</sequence>
<gene>
    <name evidence="3" type="primary">ORF114911</name>
    <name evidence="2" type="synonym">ORF114908</name>
</gene>
<proteinExistence type="predicted"/>